<evidence type="ECO:0000313" key="2">
    <source>
        <dbReference type="Proteomes" id="UP001189143"/>
    </source>
</evidence>
<name>A0AAD2DC56_9CLOT</name>
<organism evidence="1 2">
    <name type="scientific">Clostridium neonatale</name>
    <dbReference type="NCBI Taxonomy" id="137838"/>
    <lineage>
        <taxon>Bacteria</taxon>
        <taxon>Bacillati</taxon>
        <taxon>Bacillota</taxon>
        <taxon>Clostridia</taxon>
        <taxon>Eubacteriales</taxon>
        <taxon>Clostridiaceae</taxon>
        <taxon>Clostridium</taxon>
    </lineage>
</organism>
<sequence>MGRPCKVIDSQSRHNTKAEIQERKEVEENLKGSNDKIGITPDYLNDSQKKIYKYIITELEDTNILQNLDVYILCTCAIAIDRLITIESIINKNQNAIMNKDLMSSKDKYTKDLYRCCNELSLSPQSRAKLGSLALANKEKKEDSLINILQGEDDEE</sequence>
<gene>
    <name evidence="1" type="ORF">CNEO2_150015</name>
</gene>
<dbReference type="EMBL" id="CAMTCP010000066">
    <property type="protein sequence ID" value="CAI3545508.1"/>
    <property type="molecule type" value="Genomic_DNA"/>
</dbReference>
<reference evidence="1" key="1">
    <citation type="submission" date="2022-10" db="EMBL/GenBank/DDBJ databases">
        <authorList>
            <person name="Aires J."/>
            <person name="Mesa V."/>
        </authorList>
    </citation>
    <scope>NUCLEOTIDE SEQUENCE</scope>
    <source>
        <strain evidence="1">Clostridium neonatale JD116</strain>
    </source>
</reference>
<protein>
    <submittedName>
        <fullName evidence="1">Phage terminase small subunit P27 family</fullName>
    </submittedName>
</protein>
<dbReference type="NCBIfam" id="TIGR01558">
    <property type="entry name" value="sm_term_P27"/>
    <property type="match status" value="1"/>
</dbReference>
<accession>A0AAD2DC56</accession>
<comment type="caution">
    <text evidence="1">The sequence shown here is derived from an EMBL/GenBank/DDBJ whole genome shotgun (WGS) entry which is preliminary data.</text>
</comment>
<dbReference type="Proteomes" id="UP001189143">
    <property type="component" value="Unassembled WGS sequence"/>
</dbReference>
<proteinExistence type="predicted"/>
<dbReference type="RefSeq" id="WP_317049134.1">
    <property type="nucleotide sequence ID" value="NZ_CAMRXC010000033.1"/>
</dbReference>
<dbReference type="AlphaFoldDB" id="A0AAD2DC56"/>
<dbReference type="InterPro" id="IPR006448">
    <property type="entry name" value="Phage_term_ssu_P27"/>
</dbReference>
<dbReference type="Pfam" id="PF05119">
    <property type="entry name" value="Terminase_4"/>
    <property type="match status" value="1"/>
</dbReference>
<evidence type="ECO:0000313" key="1">
    <source>
        <dbReference type="EMBL" id="CAI3545508.1"/>
    </source>
</evidence>